<evidence type="ECO:0000313" key="2">
    <source>
        <dbReference type="EMBL" id="MCY0966350.1"/>
    </source>
</evidence>
<dbReference type="InterPro" id="IPR011644">
    <property type="entry name" value="Heme_NO-bd"/>
</dbReference>
<reference evidence="2" key="1">
    <citation type="submission" date="2022-11" db="EMBL/GenBank/DDBJ databases">
        <title>Parathalassolutuus dongxingensis gen. nov., sp. nov., a novel member of family Oceanospirillaceae isolated from a coastal shrimp pond in Guangxi, China.</title>
        <authorList>
            <person name="Chen H."/>
        </authorList>
    </citation>
    <scope>NUCLEOTIDE SEQUENCE</scope>
    <source>
        <strain evidence="2">G-43</strain>
    </source>
</reference>
<feature type="domain" description="Heme NO-binding" evidence="1">
    <location>
        <begin position="3"/>
        <end position="161"/>
    </location>
</feature>
<evidence type="ECO:0000259" key="1">
    <source>
        <dbReference type="Pfam" id="PF07700"/>
    </source>
</evidence>
<keyword evidence="3" id="KW-1185">Reference proteome</keyword>
<protein>
    <submittedName>
        <fullName evidence="2">Heme NO-binding domain-containing protein</fullName>
    </submittedName>
</protein>
<gene>
    <name evidence="2" type="ORF">OUO13_14230</name>
</gene>
<name>A0A9X3ITI4_9GAMM</name>
<dbReference type="AlphaFoldDB" id="A0A9X3ITI4"/>
<comment type="caution">
    <text evidence="2">The sequence shown here is derived from an EMBL/GenBank/DDBJ whole genome shotgun (WGS) entry which is preliminary data.</text>
</comment>
<dbReference type="RefSeq" id="WP_283174558.1">
    <property type="nucleotide sequence ID" value="NZ_JAPNOA010000039.1"/>
</dbReference>
<evidence type="ECO:0000313" key="3">
    <source>
        <dbReference type="Proteomes" id="UP001150830"/>
    </source>
</evidence>
<dbReference type="EMBL" id="JAPNOA010000039">
    <property type="protein sequence ID" value="MCY0966350.1"/>
    <property type="molecule type" value="Genomic_DNA"/>
</dbReference>
<dbReference type="GO" id="GO:0020037">
    <property type="term" value="F:heme binding"/>
    <property type="evidence" value="ECO:0007669"/>
    <property type="project" value="InterPro"/>
</dbReference>
<dbReference type="Pfam" id="PF07700">
    <property type="entry name" value="HNOB"/>
    <property type="match status" value="1"/>
</dbReference>
<dbReference type="InterPro" id="IPR038158">
    <property type="entry name" value="H-NOX_domain_sf"/>
</dbReference>
<proteinExistence type="predicted"/>
<dbReference type="Gene3D" id="3.90.1520.10">
    <property type="entry name" value="H-NOX domain"/>
    <property type="match status" value="1"/>
</dbReference>
<dbReference type="InterPro" id="IPR024096">
    <property type="entry name" value="NO_sig/Golgi_transp_ligand-bd"/>
</dbReference>
<organism evidence="2 3">
    <name type="scientific">Parathalassolituus penaei</name>
    <dbReference type="NCBI Taxonomy" id="2997323"/>
    <lineage>
        <taxon>Bacteria</taxon>
        <taxon>Pseudomonadati</taxon>
        <taxon>Pseudomonadota</taxon>
        <taxon>Gammaproteobacteria</taxon>
        <taxon>Oceanospirillales</taxon>
        <taxon>Oceanospirillaceae</taxon>
        <taxon>Parathalassolituus</taxon>
    </lineage>
</organism>
<dbReference type="Proteomes" id="UP001150830">
    <property type="component" value="Unassembled WGS sequence"/>
</dbReference>
<dbReference type="SUPFAM" id="SSF111126">
    <property type="entry name" value="Ligand-binding domain in the NO signalling and Golgi transport"/>
    <property type="match status" value="1"/>
</dbReference>
<dbReference type="PANTHER" id="PTHR45655:SF13">
    <property type="entry name" value="SOLUBLE GUANYLATE CYCLASE GCY-32-RELATED"/>
    <property type="match status" value="1"/>
</dbReference>
<sequence>MLGMIFTELVEMIETRFSPELADEILSEANFHHGGAYTAVGYYDFSEIVTLVSLLSQKTNIPVTDLIQAFGKYLFESFTRSHSKMLAHKHSLFSLLETLDQDIHREVRKLYSAAQLPSFRVVSRTDHSMELEYRSKRHLEPLAIGLIEGAAEFYGLEKISITLTPCGEDATLIQVHL</sequence>
<dbReference type="PANTHER" id="PTHR45655">
    <property type="entry name" value="GUANYLATE CYCLASE SOLUBLE SUBUNIT BETA-2"/>
    <property type="match status" value="1"/>
</dbReference>
<accession>A0A9X3ITI4</accession>